<keyword evidence="2" id="KW-1185">Reference proteome</keyword>
<dbReference type="AlphaFoldDB" id="A0A0C2E1S6"/>
<dbReference type="EMBL" id="KN726177">
    <property type="protein sequence ID" value="KIH69332.1"/>
    <property type="molecule type" value="Genomic_DNA"/>
</dbReference>
<evidence type="ECO:0000313" key="2">
    <source>
        <dbReference type="Proteomes" id="UP000054047"/>
    </source>
</evidence>
<accession>A0A0C2E1S6</accession>
<gene>
    <name evidence="1" type="ORF">ANCDUO_00327</name>
</gene>
<reference evidence="1 2" key="1">
    <citation type="submission" date="2013-12" db="EMBL/GenBank/DDBJ databases">
        <title>Draft genome of the parsitic nematode Ancylostoma duodenale.</title>
        <authorList>
            <person name="Mitreva M."/>
        </authorList>
    </citation>
    <scope>NUCLEOTIDE SEQUENCE [LARGE SCALE GENOMIC DNA]</scope>
    <source>
        <strain evidence="1 2">Zhejiang</strain>
    </source>
</reference>
<sequence>MSGYDEGEIEAFYMDLEKFYGNITRSIRRLLRMYSCQQHRRGVRSACSASPRQRRKNRGFKSYQETIVSRYARATTVEPAELQATIN</sequence>
<dbReference type="Proteomes" id="UP000054047">
    <property type="component" value="Unassembled WGS sequence"/>
</dbReference>
<organism evidence="1 2">
    <name type="scientific">Ancylostoma duodenale</name>
    <dbReference type="NCBI Taxonomy" id="51022"/>
    <lineage>
        <taxon>Eukaryota</taxon>
        <taxon>Metazoa</taxon>
        <taxon>Ecdysozoa</taxon>
        <taxon>Nematoda</taxon>
        <taxon>Chromadorea</taxon>
        <taxon>Rhabditida</taxon>
        <taxon>Rhabditina</taxon>
        <taxon>Rhabditomorpha</taxon>
        <taxon>Strongyloidea</taxon>
        <taxon>Ancylostomatidae</taxon>
        <taxon>Ancylostomatinae</taxon>
        <taxon>Ancylostoma</taxon>
    </lineage>
</organism>
<protein>
    <submittedName>
        <fullName evidence="1">Uncharacterized protein</fullName>
    </submittedName>
</protein>
<evidence type="ECO:0000313" key="1">
    <source>
        <dbReference type="EMBL" id="KIH69332.1"/>
    </source>
</evidence>
<proteinExistence type="predicted"/>
<name>A0A0C2E1S6_9BILA</name>